<dbReference type="Proteomes" id="UP000241890">
    <property type="component" value="Unassembled WGS sequence"/>
</dbReference>
<keyword evidence="4" id="KW-1185">Reference proteome</keyword>
<evidence type="ECO:0000256" key="2">
    <source>
        <dbReference type="SAM" id="MobiDB-lite"/>
    </source>
</evidence>
<dbReference type="SUPFAM" id="SSF57997">
    <property type="entry name" value="Tropomyosin"/>
    <property type="match status" value="1"/>
</dbReference>
<evidence type="ECO:0000256" key="1">
    <source>
        <dbReference type="SAM" id="Coils"/>
    </source>
</evidence>
<dbReference type="InParanoid" id="A0A2R5GN54"/>
<evidence type="ECO:0000313" key="3">
    <source>
        <dbReference type="EMBL" id="GBG31729.1"/>
    </source>
</evidence>
<dbReference type="AlphaFoldDB" id="A0A2R5GN54"/>
<organism evidence="3 4">
    <name type="scientific">Hondaea fermentalgiana</name>
    <dbReference type="NCBI Taxonomy" id="2315210"/>
    <lineage>
        <taxon>Eukaryota</taxon>
        <taxon>Sar</taxon>
        <taxon>Stramenopiles</taxon>
        <taxon>Bigyra</taxon>
        <taxon>Labyrinthulomycetes</taxon>
        <taxon>Thraustochytrida</taxon>
        <taxon>Thraustochytriidae</taxon>
        <taxon>Hondaea</taxon>
    </lineage>
</organism>
<accession>A0A2R5GN54</accession>
<gene>
    <name evidence="3" type="ORF">FCC1311_079542</name>
</gene>
<feature type="compositionally biased region" description="Low complexity" evidence="2">
    <location>
        <begin position="273"/>
        <end position="282"/>
    </location>
</feature>
<evidence type="ECO:0000313" key="4">
    <source>
        <dbReference type="Proteomes" id="UP000241890"/>
    </source>
</evidence>
<feature type="coiled-coil region" evidence="1">
    <location>
        <begin position="112"/>
        <end position="194"/>
    </location>
</feature>
<proteinExistence type="predicted"/>
<dbReference type="SUPFAM" id="SSF51197">
    <property type="entry name" value="Clavaminate synthase-like"/>
    <property type="match status" value="1"/>
</dbReference>
<dbReference type="Gene3D" id="2.60.120.620">
    <property type="entry name" value="q2cbj1_9rhob like domain"/>
    <property type="match status" value="1"/>
</dbReference>
<sequence length="529" mass="58505">MGCDLELLCEDLRHEAFEDLRPTADAISETVNELSKVVLQQSQAQEESDRRIDFLETRLDNLAELVQSGPKAQSISSSLDRRVQENARVLARLQTKLADVQHEASAQGDERYKDLADRLDAVETRHENTENNRLAQLTDLDRRASDLEGKLADLRSRLPLAQNGASSAHANEPIERFKEQLDTLAIRTEDLETKVGTLRRNADTDRAALAEALDVQERRTNKLLDRLRDKLRALPSDPLVAEGSNWGSERREDAAWDRTYGESRFSVTPSHPATTTSSTAAATTAAAATTTSSNSYARGNSPAYDNFERYGSPERPYYHNGALGRDRWHEDKFGLGWWAISWPEERADKQEWGADGAWHVDGAHFAHRLDSAEQALLPIFLFSDIGPECGGTALASGSHVAVTKVLMDATPEAPQGLPGSQVSKRAMRIPGALDQPVEVRGKAGDVALCHPFLLHARGKNFAPTEGTSGVRFIANPCVQFRERMRVGLNADAAQQCPIERAISEAQMRAMLPLGFGSFGNPPSKRRRRR</sequence>
<protein>
    <submittedName>
        <fullName evidence="3">Uncharacterized protein</fullName>
    </submittedName>
</protein>
<dbReference type="EMBL" id="BEYU01000105">
    <property type="protein sequence ID" value="GBG31729.1"/>
    <property type="molecule type" value="Genomic_DNA"/>
</dbReference>
<feature type="region of interest" description="Disordered" evidence="2">
    <location>
        <begin position="263"/>
        <end position="282"/>
    </location>
</feature>
<reference evidence="3 4" key="1">
    <citation type="submission" date="2017-12" db="EMBL/GenBank/DDBJ databases">
        <title>Sequencing, de novo assembly and annotation of complete genome of a new Thraustochytrid species, strain FCC1311.</title>
        <authorList>
            <person name="Sedici K."/>
            <person name="Godart F."/>
            <person name="Aiese Cigliano R."/>
            <person name="Sanseverino W."/>
            <person name="Barakat M."/>
            <person name="Ortet P."/>
            <person name="Marechal E."/>
            <person name="Cagnac O."/>
            <person name="Amato A."/>
        </authorList>
    </citation>
    <scope>NUCLEOTIDE SEQUENCE [LARGE SCALE GENOMIC DNA]</scope>
</reference>
<comment type="caution">
    <text evidence="3">The sequence shown here is derived from an EMBL/GenBank/DDBJ whole genome shotgun (WGS) entry which is preliminary data.</text>
</comment>
<dbReference type="OrthoDB" id="4664297at2759"/>
<keyword evidence="1" id="KW-0175">Coiled coil</keyword>
<name>A0A2R5GN54_9STRA</name>